<keyword evidence="1" id="KW-0472">Membrane</keyword>
<feature type="transmembrane region" description="Helical" evidence="1">
    <location>
        <begin position="110"/>
        <end position="127"/>
    </location>
</feature>
<keyword evidence="1" id="KW-1133">Transmembrane helix</keyword>
<sequence length="244" mass="25823">MLAVLTILAVAMTDLIRLTKAHVSARAVQFVQLGWWLAVIFAAAIWVRPEAWVGAVAAIVAAAWYFGAERMDRPKQADDSAPSTSELYAWTAVALVVVIAGFAWLDVVVLQSFVPAGLMWLALALFLTQTSNRITRAVLLLSGRGADEAPAAPGSIPASRLKGGRVIGPLERIFIMVLTVVGAYHVVAALMAAKGIVRFPEISAEAKRDDAPAEVGSKAEEFLVGSLASWGLAGGAGLLAWMFV</sequence>
<evidence type="ECO:0000256" key="1">
    <source>
        <dbReference type="SAM" id="Phobius"/>
    </source>
</evidence>
<dbReference type="RefSeq" id="WP_343958877.1">
    <property type="nucleotide sequence ID" value="NZ_BAAAMN010000048.1"/>
</dbReference>
<proteinExistence type="predicted"/>
<protein>
    <submittedName>
        <fullName evidence="2">Uncharacterized protein</fullName>
    </submittedName>
</protein>
<name>A0ABP5GCW0_9MICC</name>
<keyword evidence="1" id="KW-0812">Transmembrane</keyword>
<feature type="transmembrane region" description="Helical" evidence="1">
    <location>
        <begin position="222"/>
        <end position="243"/>
    </location>
</feature>
<feature type="transmembrane region" description="Helical" evidence="1">
    <location>
        <begin position="35"/>
        <end position="66"/>
    </location>
</feature>
<dbReference type="Proteomes" id="UP001501461">
    <property type="component" value="Unassembled WGS sequence"/>
</dbReference>
<comment type="caution">
    <text evidence="2">The sequence shown here is derived from an EMBL/GenBank/DDBJ whole genome shotgun (WGS) entry which is preliminary data.</text>
</comment>
<feature type="transmembrane region" description="Helical" evidence="1">
    <location>
        <begin position="173"/>
        <end position="193"/>
    </location>
</feature>
<keyword evidence="3" id="KW-1185">Reference proteome</keyword>
<reference evidence="3" key="1">
    <citation type="journal article" date="2019" name="Int. J. Syst. Evol. Microbiol.">
        <title>The Global Catalogue of Microorganisms (GCM) 10K type strain sequencing project: providing services to taxonomists for standard genome sequencing and annotation.</title>
        <authorList>
            <consortium name="The Broad Institute Genomics Platform"/>
            <consortium name="The Broad Institute Genome Sequencing Center for Infectious Disease"/>
            <person name="Wu L."/>
            <person name="Ma J."/>
        </authorList>
    </citation>
    <scope>NUCLEOTIDE SEQUENCE [LARGE SCALE GENOMIC DNA]</scope>
    <source>
        <strain evidence="3">JCM 13595</strain>
    </source>
</reference>
<gene>
    <name evidence="2" type="ORF">GCM10009720_23450</name>
</gene>
<organism evidence="2 3">
    <name type="scientific">Yaniella flava</name>
    <dbReference type="NCBI Taxonomy" id="287930"/>
    <lineage>
        <taxon>Bacteria</taxon>
        <taxon>Bacillati</taxon>
        <taxon>Actinomycetota</taxon>
        <taxon>Actinomycetes</taxon>
        <taxon>Micrococcales</taxon>
        <taxon>Micrococcaceae</taxon>
        <taxon>Yaniella</taxon>
    </lineage>
</organism>
<feature type="transmembrane region" description="Helical" evidence="1">
    <location>
        <begin position="87"/>
        <end position="104"/>
    </location>
</feature>
<dbReference type="EMBL" id="BAAAMN010000048">
    <property type="protein sequence ID" value="GAA2042147.1"/>
    <property type="molecule type" value="Genomic_DNA"/>
</dbReference>
<evidence type="ECO:0000313" key="2">
    <source>
        <dbReference type="EMBL" id="GAA2042147.1"/>
    </source>
</evidence>
<accession>A0ABP5GCW0</accession>
<evidence type="ECO:0000313" key="3">
    <source>
        <dbReference type="Proteomes" id="UP001501461"/>
    </source>
</evidence>